<comment type="caution">
    <text evidence="2">The sequence shown here is derived from an EMBL/GenBank/DDBJ whole genome shotgun (WGS) entry which is preliminary data.</text>
</comment>
<dbReference type="AlphaFoldDB" id="A0A9Q0EN88"/>
<reference evidence="2" key="1">
    <citation type="submission" date="2022-07" db="EMBL/GenBank/DDBJ databases">
        <title>Chromosome-level genome of Muraenolepis orangiensis.</title>
        <authorList>
            <person name="Kim J."/>
        </authorList>
    </citation>
    <scope>NUCLEOTIDE SEQUENCE</scope>
    <source>
        <strain evidence="2">KU_S4_2022</strain>
        <tissue evidence="2">Muscle</tissue>
    </source>
</reference>
<accession>A0A9Q0EN88</accession>
<dbReference type="EMBL" id="JANIIK010000038">
    <property type="protein sequence ID" value="KAJ3610365.1"/>
    <property type="molecule type" value="Genomic_DNA"/>
</dbReference>
<feature type="region of interest" description="Disordered" evidence="1">
    <location>
        <begin position="174"/>
        <end position="194"/>
    </location>
</feature>
<protein>
    <submittedName>
        <fullName evidence="2">Uncharacterized protein</fullName>
    </submittedName>
</protein>
<sequence length="194" mass="21744">MFRKVNHVFRPNHRAPDHGSRSSSSSSSTRDYHSACTVRLVRSTSMLVIGEKPAAADLTSSLKRSKSSVSIESTCYYYQHWRREDQIWLCSRNQNCLEYLEELVALRRQYTRHVNHLNSNESKASATLTKKRAPPPPKAAPAARARPSAPPLPTEENTLQYFDAVIASCDADRAHKPHADDGHADVDFIGTSEP</sequence>
<gene>
    <name evidence="2" type="ORF">NHX12_022457</name>
</gene>
<dbReference type="OrthoDB" id="8784811at2759"/>
<dbReference type="Proteomes" id="UP001148018">
    <property type="component" value="Unassembled WGS sequence"/>
</dbReference>
<evidence type="ECO:0000256" key="1">
    <source>
        <dbReference type="SAM" id="MobiDB-lite"/>
    </source>
</evidence>
<organism evidence="2 3">
    <name type="scientific">Muraenolepis orangiensis</name>
    <name type="common">Patagonian moray cod</name>
    <dbReference type="NCBI Taxonomy" id="630683"/>
    <lineage>
        <taxon>Eukaryota</taxon>
        <taxon>Metazoa</taxon>
        <taxon>Chordata</taxon>
        <taxon>Craniata</taxon>
        <taxon>Vertebrata</taxon>
        <taxon>Euteleostomi</taxon>
        <taxon>Actinopterygii</taxon>
        <taxon>Neopterygii</taxon>
        <taxon>Teleostei</taxon>
        <taxon>Neoteleostei</taxon>
        <taxon>Acanthomorphata</taxon>
        <taxon>Zeiogadaria</taxon>
        <taxon>Gadariae</taxon>
        <taxon>Gadiformes</taxon>
        <taxon>Muraenolepidoidei</taxon>
        <taxon>Muraenolepididae</taxon>
        <taxon>Muraenolepis</taxon>
    </lineage>
</organism>
<name>A0A9Q0EN88_9TELE</name>
<proteinExistence type="predicted"/>
<keyword evidence="3" id="KW-1185">Reference proteome</keyword>
<evidence type="ECO:0000313" key="2">
    <source>
        <dbReference type="EMBL" id="KAJ3610365.1"/>
    </source>
</evidence>
<feature type="region of interest" description="Disordered" evidence="1">
    <location>
        <begin position="118"/>
        <end position="157"/>
    </location>
</feature>
<evidence type="ECO:0000313" key="3">
    <source>
        <dbReference type="Proteomes" id="UP001148018"/>
    </source>
</evidence>
<feature type="region of interest" description="Disordered" evidence="1">
    <location>
        <begin position="11"/>
        <end position="30"/>
    </location>
</feature>
<feature type="compositionally biased region" description="Basic and acidic residues" evidence="1">
    <location>
        <begin position="174"/>
        <end position="186"/>
    </location>
</feature>